<keyword evidence="2" id="KW-1185">Reference proteome</keyword>
<evidence type="ECO:0000313" key="1">
    <source>
        <dbReference type="EMBL" id="NJB71957.1"/>
    </source>
</evidence>
<name>A0A846QXP4_9FLAO</name>
<reference evidence="1 2" key="1">
    <citation type="submission" date="2020-03" db="EMBL/GenBank/DDBJ databases">
        <title>Genomic Encyclopedia of Type Strains, Phase IV (KMG-IV): sequencing the most valuable type-strain genomes for metagenomic binning, comparative biology and taxonomic classification.</title>
        <authorList>
            <person name="Goeker M."/>
        </authorList>
    </citation>
    <scope>NUCLEOTIDE SEQUENCE [LARGE SCALE GENOMIC DNA]</scope>
    <source>
        <strain evidence="1 2">DSM 29762</strain>
    </source>
</reference>
<gene>
    <name evidence="1" type="ORF">GGR42_002419</name>
</gene>
<dbReference type="EMBL" id="JAATJJ010000001">
    <property type="protein sequence ID" value="NJB71957.1"/>
    <property type="molecule type" value="Genomic_DNA"/>
</dbReference>
<protein>
    <submittedName>
        <fullName evidence="1">Uncharacterized protein</fullName>
    </submittedName>
</protein>
<sequence length="57" mass="6799">MEYILLLNEVTPKVFILDVHFAEFYQLLVKWRGSRIHRSSAVDLYLYLGTALYHNKL</sequence>
<evidence type="ECO:0000313" key="2">
    <source>
        <dbReference type="Proteomes" id="UP000590442"/>
    </source>
</evidence>
<dbReference type="AlphaFoldDB" id="A0A846QXP4"/>
<dbReference type="Proteomes" id="UP000590442">
    <property type="component" value="Unassembled WGS sequence"/>
</dbReference>
<comment type="caution">
    <text evidence="1">The sequence shown here is derived from an EMBL/GenBank/DDBJ whole genome shotgun (WGS) entry which is preliminary data.</text>
</comment>
<proteinExistence type="predicted"/>
<accession>A0A846QXP4</accession>
<organism evidence="1 2">
    <name type="scientific">Saonia flava</name>
    <dbReference type="NCBI Taxonomy" id="523696"/>
    <lineage>
        <taxon>Bacteria</taxon>
        <taxon>Pseudomonadati</taxon>
        <taxon>Bacteroidota</taxon>
        <taxon>Flavobacteriia</taxon>
        <taxon>Flavobacteriales</taxon>
        <taxon>Flavobacteriaceae</taxon>
        <taxon>Saonia</taxon>
    </lineage>
</organism>